<dbReference type="AlphaFoldDB" id="A0A318UHN9"/>
<feature type="transmembrane region" description="Helical" evidence="1">
    <location>
        <begin position="105"/>
        <end position="124"/>
    </location>
</feature>
<keyword evidence="4" id="KW-1185">Reference proteome</keyword>
<feature type="transmembrane region" description="Helical" evidence="1">
    <location>
        <begin position="66"/>
        <end position="85"/>
    </location>
</feature>
<dbReference type="PANTHER" id="PTHR43592">
    <property type="entry name" value="CAAX AMINO TERMINAL PROTEASE"/>
    <property type="match status" value="1"/>
</dbReference>
<comment type="caution">
    <text evidence="3">The sequence shown here is derived from an EMBL/GenBank/DDBJ whole genome shotgun (WGS) entry which is preliminary data.</text>
</comment>
<protein>
    <recommendedName>
        <fullName evidence="2">CAAX prenyl protease 2/Lysostaphin resistance protein A-like domain-containing protein</fullName>
    </recommendedName>
</protein>
<keyword evidence="1" id="KW-0472">Membrane</keyword>
<sequence length="307" mass="34906">MIFRPIVKPENSPYLQLLMLAAYALAGLIVCSILGVLIIIAGYGLDGLSNNALSGQDLKYLNGLKIFQILSSIGLFLLPPIALAWEQTGALKSFYGFRKPKIGFLFLVFLIMVCAMPFMEWTALTNQKMAFPGFLKSIEEWMRTKEDEAMKMTILLLKVNSVWSFLLNLLMIALLPAVSEELMFRGGVQRSFSRMFNNHHIAIWASAFIFSAIHMQFFGFVPRLLLGAVFGYLYYWSGSLWYAMLGHFLNNAYAVCAAWYLQSKNIPLTDADDTFHFAWYGYALSFIVAIFLLKYFKTKTSNEQQLD</sequence>
<feature type="transmembrane region" description="Helical" evidence="1">
    <location>
        <begin position="201"/>
        <end position="221"/>
    </location>
</feature>
<keyword evidence="1" id="KW-1133">Transmembrane helix</keyword>
<feature type="transmembrane region" description="Helical" evidence="1">
    <location>
        <begin position="277"/>
        <end position="296"/>
    </location>
</feature>
<evidence type="ECO:0000313" key="4">
    <source>
        <dbReference type="Proteomes" id="UP000248198"/>
    </source>
</evidence>
<feature type="transmembrane region" description="Helical" evidence="1">
    <location>
        <begin position="233"/>
        <end position="261"/>
    </location>
</feature>
<evidence type="ECO:0000259" key="2">
    <source>
        <dbReference type="Pfam" id="PF02517"/>
    </source>
</evidence>
<gene>
    <name evidence="3" type="ORF">B0O44_102356</name>
</gene>
<organism evidence="3 4">
    <name type="scientific">Pedobacter nutrimenti</name>
    <dbReference type="NCBI Taxonomy" id="1241337"/>
    <lineage>
        <taxon>Bacteria</taxon>
        <taxon>Pseudomonadati</taxon>
        <taxon>Bacteroidota</taxon>
        <taxon>Sphingobacteriia</taxon>
        <taxon>Sphingobacteriales</taxon>
        <taxon>Sphingobacteriaceae</taxon>
        <taxon>Pedobacter</taxon>
    </lineage>
</organism>
<dbReference type="PANTHER" id="PTHR43592:SF15">
    <property type="entry name" value="CAAX AMINO TERMINAL PROTEASE FAMILY PROTEIN"/>
    <property type="match status" value="1"/>
</dbReference>
<dbReference type="Pfam" id="PF02517">
    <property type="entry name" value="Rce1-like"/>
    <property type="match status" value="1"/>
</dbReference>
<dbReference type="InterPro" id="IPR003675">
    <property type="entry name" value="Rce1/LyrA-like_dom"/>
</dbReference>
<feature type="transmembrane region" description="Helical" evidence="1">
    <location>
        <begin position="20"/>
        <end position="45"/>
    </location>
</feature>
<dbReference type="Proteomes" id="UP000248198">
    <property type="component" value="Unassembled WGS sequence"/>
</dbReference>
<keyword evidence="1" id="KW-0812">Transmembrane</keyword>
<evidence type="ECO:0000313" key="3">
    <source>
        <dbReference type="EMBL" id="PYF75802.1"/>
    </source>
</evidence>
<dbReference type="OrthoDB" id="1523022at2"/>
<feature type="transmembrane region" description="Helical" evidence="1">
    <location>
        <begin position="152"/>
        <end position="175"/>
    </location>
</feature>
<evidence type="ECO:0000256" key="1">
    <source>
        <dbReference type="SAM" id="Phobius"/>
    </source>
</evidence>
<feature type="domain" description="CAAX prenyl protease 2/Lysostaphin resistance protein A-like" evidence="2">
    <location>
        <begin position="163"/>
        <end position="252"/>
    </location>
</feature>
<dbReference type="EMBL" id="QKLU01000002">
    <property type="protein sequence ID" value="PYF75802.1"/>
    <property type="molecule type" value="Genomic_DNA"/>
</dbReference>
<name>A0A318UHN9_9SPHI</name>
<reference evidence="3 4" key="1">
    <citation type="submission" date="2018-06" db="EMBL/GenBank/DDBJ databases">
        <title>Genomic Encyclopedia of Archaeal and Bacterial Type Strains, Phase II (KMG-II): from individual species to whole genera.</title>
        <authorList>
            <person name="Goeker M."/>
        </authorList>
    </citation>
    <scope>NUCLEOTIDE SEQUENCE [LARGE SCALE GENOMIC DNA]</scope>
    <source>
        <strain evidence="3 4">DSM 27372</strain>
    </source>
</reference>
<dbReference type="GO" id="GO:0004175">
    <property type="term" value="F:endopeptidase activity"/>
    <property type="evidence" value="ECO:0007669"/>
    <property type="project" value="UniProtKB-ARBA"/>
</dbReference>
<dbReference type="GO" id="GO:0080120">
    <property type="term" value="P:CAAX-box protein maturation"/>
    <property type="evidence" value="ECO:0007669"/>
    <property type="project" value="UniProtKB-ARBA"/>
</dbReference>
<proteinExistence type="predicted"/>
<accession>A0A318UHN9</accession>